<sequence length="453" mass="48310">MSGFIYRSPSPNASLVQHTIDLNYANKKRSSSLKWIVVNIVLFLLFAYDLCCKCPGYTSVLHYVEMCVAGVLAANVLQHAARLAAPRRAPPALTPRQQRLLGLRAPASPPAPPARSPATPPDDPDASLSPRRAWRSDASPPPSPPSPASPRPDRAAPDHFIADAHSLAAYLRAAAARGAAEPAPAGWALGSGAASAAHYQLSAPAAAAGADDAPAARSPQVWRRLHLDPTRLEQWNLNLRLWLHVTILQRLVRELAAADEALAASGLEARVGAASAERLRQAAQAGAHGLLHSLPALLAYLEPFADQRYVVQRIRELAHGGCLSGYRWNGGGSEWEDSKPTDAELVLHLLATYLDATLPAAASARPFSAAHVSAAPGAPPRGPAALCVHRVSARPPHYVLVLGDETVELSRGRNNLLHTLLLFLAAAAREEPPALRRLHLGRAGLNMLWIIGR</sequence>
<organism evidence="1 2">
    <name type="scientific">Mythimna loreyi</name>
    <dbReference type="NCBI Taxonomy" id="667449"/>
    <lineage>
        <taxon>Eukaryota</taxon>
        <taxon>Metazoa</taxon>
        <taxon>Ecdysozoa</taxon>
        <taxon>Arthropoda</taxon>
        <taxon>Hexapoda</taxon>
        <taxon>Insecta</taxon>
        <taxon>Pterygota</taxon>
        <taxon>Neoptera</taxon>
        <taxon>Endopterygota</taxon>
        <taxon>Lepidoptera</taxon>
        <taxon>Glossata</taxon>
        <taxon>Ditrysia</taxon>
        <taxon>Noctuoidea</taxon>
        <taxon>Noctuidae</taxon>
        <taxon>Noctuinae</taxon>
        <taxon>Hadenini</taxon>
        <taxon>Mythimna</taxon>
    </lineage>
</organism>
<evidence type="ECO:0000313" key="1">
    <source>
        <dbReference type="EMBL" id="KAJ8716918.1"/>
    </source>
</evidence>
<reference evidence="1" key="1">
    <citation type="submission" date="2023-03" db="EMBL/GenBank/DDBJ databases">
        <title>Chromosome-level genomes of two armyworms, Mythimna separata and Mythimna loreyi, provide insights into the biosynthesis and reception of sex pheromones.</title>
        <authorList>
            <person name="Zhao H."/>
        </authorList>
    </citation>
    <scope>NUCLEOTIDE SEQUENCE</scope>
    <source>
        <strain evidence="1">BeijingLab</strain>
    </source>
</reference>
<proteinExistence type="predicted"/>
<gene>
    <name evidence="1" type="ORF">PYW08_005317</name>
</gene>
<name>A0ACC2QLC3_9NEOP</name>
<comment type="caution">
    <text evidence="1">The sequence shown here is derived from an EMBL/GenBank/DDBJ whole genome shotgun (WGS) entry which is preliminary data.</text>
</comment>
<keyword evidence="2" id="KW-1185">Reference proteome</keyword>
<dbReference type="EMBL" id="CM056794">
    <property type="protein sequence ID" value="KAJ8716918.1"/>
    <property type="molecule type" value="Genomic_DNA"/>
</dbReference>
<accession>A0ACC2QLC3</accession>
<dbReference type="Proteomes" id="UP001231649">
    <property type="component" value="Chromosome 18"/>
</dbReference>
<protein>
    <submittedName>
        <fullName evidence="1">Uncharacterized protein</fullName>
    </submittedName>
</protein>
<evidence type="ECO:0000313" key="2">
    <source>
        <dbReference type="Proteomes" id="UP001231649"/>
    </source>
</evidence>